<dbReference type="InterPro" id="IPR005134">
    <property type="entry name" value="UPF0114"/>
</dbReference>
<gene>
    <name evidence="2" type="ORF">Cgig2_021979</name>
</gene>
<feature type="transmembrane region" description="Helical" evidence="1">
    <location>
        <begin position="315"/>
        <end position="335"/>
    </location>
</feature>
<dbReference type="PANTHER" id="PTHR31721:SF4">
    <property type="entry name" value="OS06G0710300 PROTEIN"/>
    <property type="match status" value="1"/>
</dbReference>
<sequence>MKALNAHQFLLSSARPTSFILSKPSRNLRLRTPFARRFRACRTDQISAPNKMSSPNCSSSLSLMASGNGSSGFRRRGWVPEAMEEAIEKAIYQCRFLTLLGVLGSLVGSVICFIKGCNIVAASFSEHVVRSGKVMTLLAEALGKHADPLAPIAGQANGSNAGGGGDGFNPQYPSFCSNCKFPVMKIFTDCYNITSPDVYLLGTVMLVFGMGLYELFVCNIDIEGSLKGQKFPYRSNLFGLFTLMVILNNIPSTFFITTTIDPGVNVLHSVPQERPKWLEIKSVNELKTKVGHVIVMLLLIGFFDNSNKVAIHSPIDLLCFSASILLCSICLYLLAQLNGSKQKD</sequence>
<evidence type="ECO:0000313" key="2">
    <source>
        <dbReference type="EMBL" id="KAJ8448351.1"/>
    </source>
</evidence>
<accession>A0A9Q1QNW0</accession>
<dbReference type="AlphaFoldDB" id="A0A9Q1QNW0"/>
<protein>
    <submittedName>
        <fullName evidence="2">Uncharacterized protein</fullName>
    </submittedName>
</protein>
<dbReference type="Proteomes" id="UP001153076">
    <property type="component" value="Unassembled WGS sequence"/>
</dbReference>
<keyword evidence="1" id="KW-0472">Membrane</keyword>
<comment type="caution">
    <text evidence="2">The sequence shown here is derived from an EMBL/GenBank/DDBJ whole genome shotgun (WGS) entry which is preliminary data.</text>
</comment>
<dbReference type="OrthoDB" id="2020089at2759"/>
<keyword evidence="1" id="KW-0812">Transmembrane</keyword>
<evidence type="ECO:0000313" key="3">
    <source>
        <dbReference type="Proteomes" id="UP001153076"/>
    </source>
</evidence>
<proteinExistence type="predicted"/>
<dbReference type="PANTHER" id="PTHR31721">
    <property type="entry name" value="OS06G0710300 PROTEIN"/>
    <property type="match status" value="1"/>
</dbReference>
<evidence type="ECO:0000256" key="1">
    <source>
        <dbReference type="SAM" id="Phobius"/>
    </source>
</evidence>
<keyword evidence="3" id="KW-1185">Reference proteome</keyword>
<feature type="transmembrane region" description="Helical" evidence="1">
    <location>
        <begin position="237"/>
        <end position="260"/>
    </location>
</feature>
<name>A0A9Q1QNW0_9CARY</name>
<reference evidence="2" key="1">
    <citation type="submission" date="2022-04" db="EMBL/GenBank/DDBJ databases">
        <title>Carnegiea gigantea Genome sequencing and assembly v2.</title>
        <authorList>
            <person name="Copetti D."/>
            <person name="Sanderson M.J."/>
            <person name="Burquez A."/>
            <person name="Wojciechowski M.F."/>
        </authorList>
    </citation>
    <scope>NUCLEOTIDE SEQUENCE</scope>
    <source>
        <strain evidence="2">SGP5-SGP5p</strain>
        <tissue evidence="2">Aerial part</tissue>
    </source>
</reference>
<keyword evidence="1" id="KW-1133">Transmembrane helix</keyword>
<feature type="transmembrane region" description="Helical" evidence="1">
    <location>
        <begin position="198"/>
        <end position="216"/>
    </location>
</feature>
<dbReference type="Pfam" id="PF03350">
    <property type="entry name" value="UPF0114"/>
    <property type="match status" value="2"/>
</dbReference>
<organism evidence="2 3">
    <name type="scientific">Carnegiea gigantea</name>
    <dbReference type="NCBI Taxonomy" id="171969"/>
    <lineage>
        <taxon>Eukaryota</taxon>
        <taxon>Viridiplantae</taxon>
        <taxon>Streptophyta</taxon>
        <taxon>Embryophyta</taxon>
        <taxon>Tracheophyta</taxon>
        <taxon>Spermatophyta</taxon>
        <taxon>Magnoliopsida</taxon>
        <taxon>eudicotyledons</taxon>
        <taxon>Gunneridae</taxon>
        <taxon>Pentapetalae</taxon>
        <taxon>Caryophyllales</taxon>
        <taxon>Cactineae</taxon>
        <taxon>Cactaceae</taxon>
        <taxon>Cactoideae</taxon>
        <taxon>Echinocereeae</taxon>
        <taxon>Carnegiea</taxon>
    </lineage>
</organism>
<dbReference type="EMBL" id="JAKOGI010000030">
    <property type="protein sequence ID" value="KAJ8448351.1"/>
    <property type="molecule type" value="Genomic_DNA"/>
</dbReference>